<evidence type="ECO:0000259" key="9">
    <source>
        <dbReference type="SMART" id="SM01349"/>
    </source>
</evidence>
<dbReference type="PANTHER" id="PTHR21567">
    <property type="entry name" value="CLASP"/>
    <property type="match status" value="1"/>
</dbReference>
<reference evidence="10 11" key="1">
    <citation type="journal article" date="2016" name="Nat. Commun.">
        <title>Ectomycorrhizal ecology is imprinted in the genome of the dominant symbiotic fungus Cenococcum geophilum.</title>
        <authorList>
            <consortium name="DOE Joint Genome Institute"/>
            <person name="Peter M."/>
            <person name="Kohler A."/>
            <person name="Ohm R.A."/>
            <person name="Kuo A."/>
            <person name="Krutzmann J."/>
            <person name="Morin E."/>
            <person name="Arend M."/>
            <person name="Barry K.W."/>
            <person name="Binder M."/>
            <person name="Choi C."/>
            <person name="Clum A."/>
            <person name="Copeland A."/>
            <person name="Grisel N."/>
            <person name="Haridas S."/>
            <person name="Kipfer T."/>
            <person name="LaButti K."/>
            <person name="Lindquist E."/>
            <person name="Lipzen A."/>
            <person name="Maire R."/>
            <person name="Meier B."/>
            <person name="Mihaltcheva S."/>
            <person name="Molinier V."/>
            <person name="Murat C."/>
            <person name="Poggeler S."/>
            <person name="Quandt C.A."/>
            <person name="Sperisen C."/>
            <person name="Tritt A."/>
            <person name="Tisserant E."/>
            <person name="Crous P.W."/>
            <person name="Henrissat B."/>
            <person name="Nehls U."/>
            <person name="Egli S."/>
            <person name="Spatafora J.W."/>
            <person name="Grigoriev I.V."/>
            <person name="Martin F.M."/>
        </authorList>
    </citation>
    <scope>NUCLEOTIDE SEQUENCE [LARGE SCALE GENOMIC DNA]</scope>
    <source>
        <strain evidence="10 11">CBS 459.81</strain>
    </source>
</reference>
<dbReference type="GO" id="GO:0008017">
    <property type="term" value="F:microtubule binding"/>
    <property type="evidence" value="ECO:0007669"/>
    <property type="project" value="TreeGrafter"/>
</dbReference>
<keyword evidence="6" id="KW-0131">Cell cycle</keyword>
<keyword evidence="4" id="KW-0132">Cell division</keyword>
<keyword evidence="6" id="KW-0498">Mitosis</keyword>
<evidence type="ECO:0000313" key="10">
    <source>
        <dbReference type="EMBL" id="OCK86069.1"/>
    </source>
</evidence>
<protein>
    <submittedName>
        <fullName evidence="10">Protein STU1</fullName>
    </submittedName>
</protein>
<feature type="region of interest" description="Disordered" evidence="8">
    <location>
        <begin position="792"/>
        <end position="862"/>
    </location>
</feature>
<evidence type="ECO:0000256" key="8">
    <source>
        <dbReference type="SAM" id="MobiDB-lite"/>
    </source>
</evidence>
<dbReference type="InterPro" id="IPR034085">
    <property type="entry name" value="TOG"/>
</dbReference>
<dbReference type="GO" id="GO:0005876">
    <property type="term" value="C:spindle microtubule"/>
    <property type="evidence" value="ECO:0007669"/>
    <property type="project" value="TreeGrafter"/>
</dbReference>
<dbReference type="Pfam" id="PF12348">
    <property type="entry name" value="CLASP_N"/>
    <property type="match status" value="2"/>
</dbReference>
<feature type="compositionally biased region" description="Low complexity" evidence="8">
    <location>
        <begin position="713"/>
        <end position="726"/>
    </location>
</feature>
<keyword evidence="5" id="KW-0493">Microtubule</keyword>
<dbReference type="InterPro" id="IPR016024">
    <property type="entry name" value="ARM-type_fold"/>
</dbReference>
<comment type="similarity">
    <text evidence="2">Belongs to the CLASP family.</text>
</comment>
<feature type="compositionally biased region" description="Polar residues" evidence="8">
    <location>
        <begin position="727"/>
        <end position="738"/>
    </location>
</feature>
<comment type="subcellular location">
    <subcellularLocation>
        <location evidence="1">Cytoplasm</location>
        <location evidence="1">Cytoskeleton</location>
        <location evidence="1">Spindle</location>
    </subcellularLocation>
</comment>
<comment type="function">
    <text evidence="7">Microtubule binding protein that promotes the stabilization of dynamic microtubules. Required for mitotic spindle formation.</text>
</comment>
<feature type="compositionally biased region" description="Low complexity" evidence="8">
    <location>
        <begin position="1109"/>
        <end position="1122"/>
    </location>
</feature>
<dbReference type="GO" id="GO:0005815">
    <property type="term" value="C:microtubule organizing center"/>
    <property type="evidence" value="ECO:0007669"/>
    <property type="project" value="TreeGrafter"/>
</dbReference>
<feature type="domain" description="TOG" evidence="9">
    <location>
        <begin position="282"/>
        <end position="517"/>
    </location>
</feature>
<feature type="compositionally biased region" description="Polar residues" evidence="8">
    <location>
        <begin position="931"/>
        <end position="948"/>
    </location>
</feature>
<dbReference type="AlphaFoldDB" id="A0A8E2JKQ5"/>
<feature type="compositionally biased region" description="Polar residues" evidence="8">
    <location>
        <begin position="678"/>
        <end position="689"/>
    </location>
</feature>
<dbReference type="EMBL" id="KV744809">
    <property type="protein sequence ID" value="OCK86069.1"/>
    <property type="molecule type" value="Genomic_DNA"/>
</dbReference>
<feature type="region of interest" description="Disordered" evidence="8">
    <location>
        <begin position="554"/>
        <end position="604"/>
    </location>
</feature>
<dbReference type="SMART" id="SM01349">
    <property type="entry name" value="TOG"/>
    <property type="match status" value="2"/>
</dbReference>
<accession>A0A8E2JKQ5</accession>
<evidence type="ECO:0000256" key="5">
    <source>
        <dbReference type="ARBA" id="ARBA00022701"/>
    </source>
</evidence>
<evidence type="ECO:0000256" key="2">
    <source>
        <dbReference type="ARBA" id="ARBA00009549"/>
    </source>
</evidence>
<organism evidence="10 11">
    <name type="scientific">Lepidopterella palustris CBS 459.81</name>
    <dbReference type="NCBI Taxonomy" id="1314670"/>
    <lineage>
        <taxon>Eukaryota</taxon>
        <taxon>Fungi</taxon>
        <taxon>Dikarya</taxon>
        <taxon>Ascomycota</taxon>
        <taxon>Pezizomycotina</taxon>
        <taxon>Dothideomycetes</taxon>
        <taxon>Pleosporomycetidae</taxon>
        <taxon>Mytilinidiales</taxon>
        <taxon>Argynnaceae</taxon>
        <taxon>Lepidopterella</taxon>
    </lineage>
</organism>
<keyword evidence="11" id="KW-1185">Reference proteome</keyword>
<comment type="subunit">
    <text evidence="3">Interacts with microtubules.</text>
</comment>
<name>A0A8E2JKQ5_9PEZI</name>
<dbReference type="GO" id="GO:0090307">
    <property type="term" value="P:mitotic spindle assembly"/>
    <property type="evidence" value="ECO:0007669"/>
    <property type="project" value="TreeGrafter"/>
</dbReference>
<dbReference type="OrthoDB" id="46159at2759"/>
<dbReference type="InterPro" id="IPR024395">
    <property type="entry name" value="CLASP_N_dom"/>
</dbReference>
<dbReference type="InterPro" id="IPR011989">
    <property type="entry name" value="ARM-like"/>
</dbReference>
<evidence type="ECO:0000256" key="3">
    <source>
        <dbReference type="ARBA" id="ARBA00011375"/>
    </source>
</evidence>
<gene>
    <name evidence="10" type="ORF">K432DRAFT_341860</name>
</gene>
<evidence type="ECO:0000256" key="4">
    <source>
        <dbReference type="ARBA" id="ARBA00022618"/>
    </source>
</evidence>
<feature type="compositionally biased region" description="Polar residues" evidence="8">
    <location>
        <begin position="618"/>
        <end position="627"/>
    </location>
</feature>
<dbReference type="GO" id="GO:1990023">
    <property type="term" value="C:mitotic spindle midzone"/>
    <property type="evidence" value="ECO:0007669"/>
    <property type="project" value="TreeGrafter"/>
</dbReference>
<feature type="domain" description="TOG" evidence="9">
    <location>
        <begin position="1"/>
        <end position="230"/>
    </location>
</feature>
<dbReference type="SUPFAM" id="SSF48371">
    <property type="entry name" value="ARM repeat"/>
    <property type="match status" value="1"/>
</dbReference>
<proteinExistence type="inferred from homology"/>
<evidence type="ECO:0000256" key="1">
    <source>
        <dbReference type="ARBA" id="ARBA00004186"/>
    </source>
</evidence>
<dbReference type="PANTHER" id="PTHR21567:SF9">
    <property type="entry name" value="CLIP-ASSOCIATING PROTEIN"/>
    <property type="match status" value="1"/>
</dbReference>
<feature type="region of interest" description="Disordered" evidence="8">
    <location>
        <begin position="616"/>
        <end position="741"/>
    </location>
</feature>
<feature type="region of interest" description="Disordered" evidence="8">
    <location>
        <begin position="1105"/>
        <end position="1133"/>
    </location>
</feature>
<dbReference type="GO" id="GO:0060172">
    <property type="term" value="P:astral microtubule depolymerization"/>
    <property type="evidence" value="ECO:0007669"/>
    <property type="project" value="TreeGrafter"/>
</dbReference>
<dbReference type="GO" id="GO:0005881">
    <property type="term" value="C:cytoplasmic microtubule"/>
    <property type="evidence" value="ECO:0007669"/>
    <property type="project" value="TreeGrafter"/>
</dbReference>
<dbReference type="Gene3D" id="1.25.10.10">
    <property type="entry name" value="Leucine-rich Repeat Variant"/>
    <property type="match status" value="3"/>
</dbReference>
<evidence type="ECO:0000313" key="11">
    <source>
        <dbReference type="Proteomes" id="UP000250266"/>
    </source>
</evidence>
<evidence type="ECO:0000256" key="7">
    <source>
        <dbReference type="ARBA" id="ARBA00024889"/>
    </source>
</evidence>
<sequence length="1227" mass="133086">MEEQAVTLLAALKKSSTAVDTKLVLFNNLKSNIKHLRVPEASQAPIFECIRLAIGASASTALASTGFSTLGHFIKRLVLQNQTTIITSQASRLLPLLLDRLGDVRESHRNASSQLLADLWPLCPSEVESLIRDTAMKGTNARAKEMSMLWVVKMNQSEGLPFRSFVPIIVANLEDSDGVVRETAKQAVVELFRNAPEHAKSDLKKQLATFNVRKTIASYIISHLSSSIPPEPDFSTSATSASATPAEPFKPNASLADSVLSEAPPPPEVVPMDPIYVHTQRELEDIFRDMAPPFEGKESEGNWLARDKNVLKLRRITKGNAPSEFHGAFVTGIKSLLDGILKVANSLRTTMSTNGCELIQELAKTLGPAMDPWTEILLQNCIKMCAATKQIAAKNGNITVDAIFSNVSYSSRLLQHVSFASQDKNVQPREFSMAWLKTLIRKHKSQIEHSGGLDVVDKTLKRGLADANPKVRERSRAAFWMFAQIWPQRSEAILATLDPKSKGLLEKDPNNPNASLASSQTSSVASFSKSVGAASGPTSRLALREKIAEEKKAKLAAAKQLPERPTSAQATFSPVKPQSAAPLGSRAPLSSTTTAHSARPPSAMSSVASARSAFASSNVNGSGSLMSGTVRRPQKPKLARPATADPYASRHGVKTVTPSMTPEKTPARETAKKPVAPKSTSRPRTATGQSPSVSPVRSKSRLDQLATHRKTPSADSVHSAHSAHSVNTRISSPAASPSRNEELTMVLPYGKLPGHEELTAMPFRRKPVMDKTMSVDSGAPYITGDEGFTMVIPSMQFPHPSAQPSAQRSPPKPSSTRLDHGNPRTAGDLTSGIPLLPARSPRIRSPDRSLVQSGDASASYEDEVQVYEDPFVGEELGALATDAEKPVLEELPLNEKNLERRLSGTSVESNTITGDNVARPEEISRDHHKTTSTSSIMATDNNDAQPTQDRAEVLRNRRLLVSGIDRIRAKTLDAHGFRRLQDLVKGNQEIWGANDEKFGELLLGLLDYLEAPNETLKAPPGKAANLKVQVLATIRAMLAMYRKETAVYYSRALCAILQTRSHYDSASHIATDLESTADEIVRYGQISDCLNAVLDLIESTSPAYTRNIPSSPSATSSDGSDAPRPKSPAPVANRTTTMGLSVLAQLLQVAHAKNVPITNVQTQRLGQLAVRFLDDTDPDVRKADLEFCIALHERIGGEKDVFWKAVAGAREQHLNLITYFLARRGKA</sequence>
<evidence type="ECO:0000256" key="6">
    <source>
        <dbReference type="ARBA" id="ARBA00022776"/>
    </source>
</evidence>
<feature type="compositionally biased region" description="Low complexity" evidence="8">
    <location>
        <begin position="800"/>
        <end position="809"/>
    </location>
</feature>
<feature type="region of interest" description="Disordered" evidence="8">
    <location>
        <begin position="921"/>
        <end position="948"/>
    </location>
</feature>
<dbReference type="GO" id="GO:0051301">
    <property type="term" value="P:cell division"/>
    <property type="evidence" value="ECO:0007669"/>
    <property type="project" value="UniProtKB-KW"/>
</dbReference>
<dbReference type="Proteomes" id="UP000250266">
    <property type="component" value="Unassembled WGS sequence"/>
</dbReference>